<evidence type="ECO:0000313" key="5">
    <source>
        <dbReference type="Proteomes" id="UP001596107"/>
    </source>
</evidence>
<keyword evidence="5" id="KW-1185">Reference proteome</keyword>
<dbReference type="SUPFAM" id="SSF51182">
    <property type="entry name" value="RmlC-like cupins"/>
    <property type="match status" value="1"/>
</dbReference>
<keyword evidence="1" id="KW-0223">Dioxygenase</keyword>
<gene>
    <name evidence="4" type="ORF">ACFPOD_09615</name>
</gene>
<proteinExistence type="predicted"/>
<dbReference type="InterPro" id="IPR014710">
    <property type="entry name" value="RmlC-like_jellyroll"/>
</dbReference>
<accession>A0ABW0T7L6</accession>
<evidence type="ECO:0000259" key="3">
    <source>
        <dbReference type="Pfam" id="PF07883"/>
    </source>
</evidence>
<name>A0ABW0T7L6_9HYPH</name>
<keyword evidence="2" id="KW-0560">Oxidoreductase</keyword>
<dbReference type="EMBL" id="JBHSNB010000002">
    <property type="protein sequence ID" value="MFC5585371.1"/>
    <property type="molecule type" value="Genomic_DNA"/>
</dbReference>
<dbReference type="Gene3D" id="2.60.120.10">
    <property type="entry name" value="Jelly Rolls"/>
    <property type="match status" value="1"/>
</dbReference>
<dbReference type="InterPro" id="IPR047183">
    <property type="entry name" value="GDO-like"/>
</dbReference>
<comment type="caution">
    <text evidence="4">The sequence shown here is derived from an EMBL/GenBank/DDBJ whole genome shotgun (WGS) entry which is preliminary data.</text>
</comment>
<reference evidence="5" key="1">
    <citation type="journal article" date="2019" name="Int. J. Syst. Evol. Microbiol.">
        <title>The Global Catalogue of Microorganisms (GCM) 10K type strain sequencing project: providing services to taxonomists for standard genome sequencing and annotation.</title>
        <authorList>
            <consortium name="The Broad Institute Genomics Platform"/>
            <consortium name="The Broad Institute Genome Sequencing Center for Infectious Disease"/>
            <person name="Wu L."/>
            <person name="Ma J."/>
        </authorList>
    </citation>
    <scope>NUCLEOTIDE SEQUENCE [LARGE SCALE GENOMIC DNA]</scope>
    <source>
        <strain evidence="5">JCM 3366</strain>
    </source>
</reference>
<dbReference type="InterPro" id="IPR013096">
    <property type="entry name" value="Cupin_2"/>
</dbReference>
<dbReference type="Proteomes" id="UP001596107">
    <property type="component" value="Unassembled WGS sequence"/>
</dbReference>
<dbReference type="PANTHER" id="PTHR41517:SF1">
    <property type="entry name" value="CUPIN"/>
    <property type="match status" value="1"/>
</dbReference>
<evidence type="ECO:0000256" key="2">
    <source>
        <dbReference type="ARBA" id="ARBA00023002"/>
    </source>
</evidence>
<dbReference type="Pfam" id="PF07883">
    <property type="entry name" value="Cupin_2"/>
    <property type="match status" value="1"/>
</dbReference>
<dbReference type="CDD" id="cd06992">
    <property type="entry name" value="cupin_GDO-like_C"/>
    <property type="match status" value="1"/>
</dbReference>
<evidence type="ECO:0000313" key="4">
    <source>
        <dbReference type="EMBL" id="MFC5585371.1"/>
    </source>
</evidence>
<dbReference type="CDD" id="cd02216">
    <property type="entry name" value="cupin_GDO-like_N"/>
    <property type="match status" value="1"/>
</dbReference>
<evidence type="ECO:0000256" key="1">
    <source>
        <dbReference type="ARBA" id="ARBA00022964"/>
    </source>
</evidence>
<sequence length="349" mass="38713">MAQASVFKTSDNTRQVYYDKIAGQSLSPLWEILKSLLPEEPITTTKAHAWRWEDVRPFLLESGDLVTAEEAERRVLVLQNPAYPGQPRVTPTIYAGIQLVLPGEVAPAHRHTPSAFRLILEGDGGYTMIGGERARMHVGDFIITPVWAYHDHGNDGADPVMWLDGLDLPMARTFEIIRGEEHEVDRQASARPEGDSLSRFGSGLLPLEGENPHGLTSPVIRYPFERTREALLGSAAGRAPDAHTAISMRFSNPLTGDWAMPTIGTWMMYLPAGFETAPMRSTDAIVASVIEGEVQIMSGEETFDAGPRDVTVMKNGSWRRIKAIKDTFLFCFSDRSAQQKLGFFLEERG</sequence>
<dbReference type="RefSeq" id="WP_223021310.1">
    <property type="nucleotide sequence ID" value="NZ_CP078143.1"/>
</dbReference>
<dbReference type="InterPro" id="IPR011051">
    <property type="entry name" value="RmlC_Cupin_sf"/>
</dbReference>
<dbReference type="PANTHER" id="PTHR41517">
    <property type="entry name" value="1,2-DIOXYGENASE PROTEIN-RELATED"/>
    <property type="match status" value="1"/>
</dbReference>
<protein>
    <submittedName>
        <fullName evidence="4">Cupin domain-containing protein</fullName>
    </submittedName>
</protein>
<organism evidence="4 5">
    <name type="scientific">Nitratireductor kimnyeongensis</name>
    <dbReference type="NCBI Taxonomy" id="430679"/>
    <lineage>
        <taxon>Bacteria</taxon>
        <taxon>Pseudomonadati</taxon>
        <taxon>Pseudomonadota</taxon>
        <taxon>Alphaproteobacteria</taxon>
        <taxon>Hyphomicrobiales</taxon>
        <taxon>Phyllobacteriaceae</taxon>
        <taxon>Nitratireductor</taxon>
    </lineage>
</organism>
<feature type="domain" description="Cupin type-2" evidence="3">
    <location>
        <begin position="98"/>
        <end position="164"/>
    </location>
</feature>